<gene>
    <name evidence="2" type="ORF">A3B50_02835</name>
</gene>
<protein>
    <submittedName>
        <fullName evidence="2">Uncharacterized protein</fullName>
    </submittedName>
</protein>
<evidence type="ECO:0000256" key="1">
    <source>
        <dbReference type="SAM" id="Phobius"/>
    </source>
</evidence>
<dbReference type="AlphaFoldDB" id="A0A1F7J651"/>
<keyword evidence="1" id="KW-0812">Transmembrane</keyword>
<evidence type="ECO:0000313" key="3">
    <source>
        <dbReference type="Proteomes" id="UP000178558"/>
    </source>
</evidence>
<dbReference type="EMBL" id="MGAQ01000006">
    <property type="protein sequence ID" value="OGK51076.1"/>
    <property type="molecule type" value="Genomic_DNA"/>
</dbReference>
<dbReference type="Proteomes" id="UP000178558">
    <property type="component" value="Unassembled WGS sequence"/>
</dbReference>
<proteinExistence type="predicted"/>
<sequence>MTKNPFINALSATAYIILIASIMTLGTKNMKGPDTVMAPIVALSVFTLSAGVMGYLFLLQPLLLYLEGKKKAGVALFIKTLGTFALTTGVILTLFFTRILK</sequence>
<organism evidence="2 3">
    <name type="scientific">Candidatus Roizmanbacteria bacterium RIFCSPLOWO2_01_FULL_40_42</name>
    <dbReference type="NCBI Taxonomy" id="1802066"/>
    <lineage>
        <taxon>Bacteria</taxon>
        <taxon>Candidatus Roizmaniibacteriota</taxon>
    </lineage>
</organism>
<keyword evidence="1" id="KW-1133">Transmembrane helix</keyword>
<keyword evidence="1" id="KW-0472">Membrane</keyword>
<accession>A0A1F7J651</accession>
<reference evidence="2 3" key="1">
    <citation type="journal article" date="2016" name="Nat. Commun.">
        <title>Thousands of microbial genomes shed light on interconnected biogeochemical processes in an aquifer system.</title>
        <authorList>
            <person name="Anantharaman K."/>
            <person name="Brown C.T."/>
            <person name="Hug L.A."/>
            <person name="Sharon I."/>
            <person name="Castelle C.J."/>
            <person name="Probst A.J."/>
            <person name="Thomas B.C."/>
            <person name="Singh A."/>
            <person name="Wilkins M.J."/>
            <person name="Karaoz U."/>
            <person name="Brodie E.L."/>
            <person name="Williams K.H."/>
            <person name="Hubbard S.S."/>
            <person name="Banfield J.F."/>
        </authorList>
    </citation>
    <scope>NUCLEOTIDE SEQUENCE [LARGE SCALE GENOMIC DNA]</scope>
</reference>
<feature type="transmembrane region" description="Helical" evidence="1">
    <location>
        <begin position="72"/>
        <end position="96"/>
    </location>
</feature>
<name>A0A1F7J651_9BACT</name>
<comment type="caution">
    <text evidence="2">The sequence shown here is derived from an EMBL/GenBank/DDBJ whole genome shotgun (WGS) entry which is preliminary data.</text>
</comment>
<feature type="transmembrane region" description="Helical" evidence="1">
    <location>
        <begin position="37"/>
        <end position="60"/>
    </location>
</feature>
<feature type="transmembrane region" description="Helical" evidence="1">
    <location>
        <begin position="6"/>
        <end position="25"/>
    </location>
</feature>
<evidence type="ECO:0000313" key="2">
    <source>
        <dbReference type="EMBL" id="OGK51076.1"/>
    </source>
</evidence>